<evidence type="ECO:0000313" key="3">
    <source>
        <dbReference type="Proteomes" id="UP000484164"/>
    </source>
</evidence>
<proteinExistence type="predicted"/>
<keyword evidence="3" id="KW-1185">Reference proteome</keyword>
<feature type="signal peptide" evidence="1">
    <location>
        <begin position="1"/>
        <end position="20"/>
    </location>
</feature>
<dbReference type="AlphaFoldDB" id="A0A6L3ZEI6"/>
<name>A0A6L3ZEI6_9FLAO</name>
<dbReference type="Proteomes" id="UP000484164">
    <property type="component" value="Unassembled WGS sequence"/>
</dbReference>
<gene>
    <name evidence="2" type="ORF">F8C82_11195</name>
</gene>
<accession>A0A6L3ZEI6</accession>
<organism evidence="2 3">
    <name type="scientific">Phaeocystidibacter marisrubri</name>
    <dbReference type="NCBI Taxonomy" id="1577780"/>
    <lineage>
        <taxon>Bacteria</taxon>
        <taxon>Pseudomonadati</taxon>
        <taxon>Bacteroidota</taxon>
        <taxon>Flavobacteriia</taxon>
        <taxon>Flavobacteriales</taxon>
        <taxon>Phaeocystidibacteraceae</taxon>
        <taxon>Phaeocystidibacter</taxon>
    </lineage>
</organism>
<evidence type="ECO:0000313" key="2">
    <source>
        <dbReference type="EMBL" id="KAB2816245.1"/>
    </source>
</evidence>
<keyword evidence="1" id="KW-0732">Signal</keyword>
<dbReference type="RefSeq" id="WP_151693673.1">
    <property type="nucleotide sequence ID" value="NZ_BMGX01000001.1"/>
</dbReference>
<comment type="caution">
    <text evidence="2">The sequence shown here is derived from an EMBL/GenBank/DDBJ whole genome shotgun (WGS) entry which is preliminary data.</text>
</comment>
<dbReference type="EMBL" id="WBVQ01000002">
    <property type="protein sequence ID" value="KAB2816245.1"/>
    <property type="molecule type" value="Genomic_DNA"/>
</dbReference>
<dbReference type="OrthoDB" id="1432196at2"/>
<sequence>MINVAILILHSLLAVLISNSTEPSTTIHCDENGCRGEYVGPEFIEGSDIAHQFSNSMSVAVGDELKEQYNNGHYVKVDFSKLKMSTKGMGSGNVTYALVIPFIEVPTKCEAYTSFDHCGGWNHSPALERRKRELSSVTLPDESLDISDLKTTPEGLEEYWIQWKNKALQGDCQ</sequence>
<feature type="chain" id="PRO_5026968493" evidence="1">
    <location>
        <begin position="21"/>
        <end position="173"/>
    </location>
</feature>
<reference evidence="2 3" key="1">
    <citation type="submission" date="2019-10" db="EMBL/GenBank/DDBJ databases">
        <title>Genome sequence of Phaeocystidibacter marisrubri JCM30614 (type strain).</title>
        <authorList>
            <person name="Bowman J.P."/>
        </authorList>
    </citation>
    <scope>NUCLEOTIDE SEQUENCE [LARGE SCALE GENOMIC DNA]</scope>
    <source>
        <strain evidence="2 3">JCM 30614</strain>
    </source>
</reference>
<protein>
    <submittedName>
        <fullName evidence="2">Uncharacterized protein</fullName>
    </submittedName>
</protein>
<evidence type="ECO:0000256" key="1">
    <source>
        <dbReference type="SAM" id="SignalP"/>
    </source>
</evidence>